<accession>Q1ZJE3</accession>
<sequence>KERLELSHLAAPEPKSGASTNSATSAYYQFLEPIFNFNVKIEWWLRRDSNL</sequence>
<organism evidence="2 3">
    <name type="scientific">Photobacterium angustum (strain S14 / CCUG 15956)</name>
    <name type="common">Vibrio sp. (strain S14 / CCUG 15956)</name>
    <dbReference type="NCBI Taxonomy" id="314292"/>
    <lineage>
        <taxon>Bacteria</taxon>
        <taxon>Pseudomonadati</taxon>
        <taxon>Pseudomonadota</taxon>
        <taxon>Gammaproteobacteria</taxon>
        <taxon>Vibrionales</taxon>
        <taxon>Vibrionaceae</taxon>
        <taxon>Photobacterium</taxon>
    </lineage>
</organism>
<dbReference type="Proteomes" id="UP000001603">
    <property type="component" value="Unassembled WGS sequence"/>
</dbReference>
<dbReference type="AlphaFoldDB" id="Q1ZJE3"/>
<feature type="non-terminal residue" evidence="2">
    <location>
        <position position="1"/>
    </location>
</feature>
<feature type="region of interest" description="Disordered" evidence="1">
    <location>
        <begin position="1"/>
        <end position="21"/>
    </location>
</feature>
<evidence type="ECO:0000256" key="1">
    <source>
        <dbReference type="SAM" id="MobiDB-lite"/>
    </source>
</evidence>
<protein>
    <submittedName>
        <fullName evidence="2">Uncharacterized protein</fullName>
    </submittedName>
</protein>
<name>Q1ZJE3_PHOAS</name>
<evidence type="ECO:0000313" key="2">
    <source>
        <dbReference type="EMBL" id="EAS62278.1"/>
    </source>
</evidence>
<reference evidence="2 3" key="1">
    <citation type="journal article" date="2009" name="Proc. Natl. Acad. Sci. U.S.A.">
        <title>The genomic basis of trophic strategy in marine bacteria.</title>
        <authorList>
            <person name="Lauro F.M."/>
            <person name="McDougald D."/>
            <person name="Thomas T."/>
            <person name="Williams T.J."/>
            <person name="Egan S."/>
            <person name="Rice S."/>
            <person name="DeMaere M.Z."/>
            <person name="Ting L."/>
            <person name="Ertan H."/>
            <person name="Johnson J."/>
            <person name="Ferriera S."/>
            <person name="Lapidus A."/>
            <person name="Anderson I."/>
            <person name="Kyrpides N."/>
            <person name="Munk A.C."/>
            <person name="Detter C."/>
            <person name="Han C.S."/>
            <person name="Brown M.V."/>
            <person name="Robb F.T."/>
            <person name="Kjelleberg S."/>
            <person name="Cavicchioli R."/>
        </authorList>
    </citation>
    <scope>NUCLEOTIDE SEQUENCE [LARGE SCALE GENOMIC DNA]</scope>
    <source>
        <strain evidence="2 3">S14</strain>
    </source>
</reference>
<evidence type="ECO:0000313" key="3">
    <source>
        <dbReference type="Proteomes" id="UP000001603"/>
    </source>
</evidence>
<comment type="caution">
    <text evidence="2">The sequence shown here is derived from an EMBL/GenBank/DDBJ whole genome shotgun (WGS) entry which is preliminary data.</text>
</comment>
<dbReference type="EMBL" id="AAOJ01000025">
    <property type="protein sequence ID" value="EAS62278.1"/>
    <property type="molecule type" value="Genomic_DNA"/>
</dbReference>
<proteinExistence type="predicted"/>
<gene>
    <name evidence="2" type="ORF">VAS14_16364</name>
</gene>
<dbReference type="HOGENOM" id="CLU_3111103_0_0_6"/>